<dbReference type="Proteomes" id="UP000576225">
    <property type="component" value="Unassembled WGS sequence"/>
</dbReference>
<dbReference type="AlphaFoldDB" id="A0A2U1B7W1"/>
<evidence type="ECO:0000313" key="2">
    <source>
        <dbReference type="EMBL" id="NMD85598.1"/>
    </source>
</evidence>
<keyword evidence="1" id="KW-0472">Membrane</keyword>
<evidence type="ECO:0000256" key="1">
    <source>
        <dbReference type="SAM" id="Phobius"/>
    </source>
</evidence>
<dbReference type="Proteomes" id="UP000245959">
    <property type="component" value="Unassembled WGS sequence"/>
</dbReference>
<dbReference type="PANTHER" id="PTHR30093">
    <property type="entry name" value="GENERAL SECRETION PATHWAY PROTEIN G"/>
    <property type="match status" value="1"/>
</dbReference>
<dbReference type="InterPro" id="IPR045584">
    <property type="entry name" value="Pilin-like"/>
</dbReference>
<feature type="transmembrane region" description="Helical" evidence="1">
    <location>
        <begin position="6"/>
        <end position="29"/>
    </location>
</feature>
<keyword evidence="1" id="KW-0812">Transmembrane</keyword>
<dbReference type="RefSeq" id="WP_116883084.1">
    <property type="nucleotide sequence ID" value="NZ_CALXNT010000002.1"/>
</dbReference>
<dbReference type="EMBL" id="JABAEW010000004">
    <property type="protein sequence ID" value="NMD85598.1"/>
    <property type="molecule type" value="Genomic_DNA"/>
</dbReference>
<dbReference type="NCBIfam" id="TIGR02532">
    <property type="entry name" value="IV_pilin_GFxxxE"/>
    <property type="match status" value="1"/>
</dbReference>
<sequence length="228" mass="24664">MKRYIFTLIELLVVIAIIAILAAMLLPALNKARDKARSISCVSNLKQCGLLFTQYSADHGGWVMPAKAQYPTAAWRRTWWNLLGELGYMEPPGTGKRNFANCPADTLPAGRAAADGTNSYGLQQGSAAWKGAGVTSSKTGEVFYSRREQYVDSKTLLGADSAVAVVQSSYDEVYFIPTGSGQLLTSGTAKGIGIRHNGRANVLFGDNHVGHWSPVEITADAEFNYVIR</sequence>
<organism evidence="3 4">
    <name type="scientific">Victivallis vadensis</name>
    <dbReference type="NCBI Taxonomy" id="172901"/>
    <lineage>
        <taxon>Bacteria</taxon>
        <taxon>Pseudomonadati</taxon>
        <taxon>Lentisphaerota</taxon>
        <taxon>Lentisphaeria</taxon>
        <taxon>Victivallales</taxon>
        <taxon>Victivallaceae</taxon>
        <taxon>Victivallis</taxon>
    </lineage>
</organism>
<evidence type="ECO:0000313" key="3">
    <source>
        <dbReference type="EMBL" id="PVY44759.1"/>
    </source>
</evidence>
<evidence type="ECO:0000313" key="4">
    <source>
        <dbReference type="Proteomes" id="UP000245959"/>
    </source>
</evidence>
<accession>A0A2U1B7W1</accession>
<dbReference type="EMBL" id="QEKH01000005">
    <property type="protein sequence ID" value="PVY44759.1"/>
    <property type="molecule type" value="Genomic_DNA"/>
</dbReference>
<keyword evidence="4" id="KW-1185">Reference proteome</keyword>
<reference evidence="3 4" key="1">
    <citation type="submission" date="2018-04" db="EMBL/GenBank/DDBJ databases">
        <title>Genomic Encyclopedia of Type Strains, Phase IV (KMG-IV): sequencing the most valuable type-strain genomes for metagenomic binning, comparative biology and taxonomic classification.</title>
        <authorList>
            <person name="Goeker M."/>
        </authorList>
    </citation>
    <scope>NUCLEOTIDE SEQUENCE [LARGE SCALE GENOMIC DNA]</scope>
    <source>
        <strain evidence="3 4">DSM 14823</strain>
    </source>
</reference>
<dbReference type="GeneID" id="78294406"/>
<dbReference type="SUPFAM" id="SSF54523">
    <property type="entry name" value="Pili subunits"/>
    <property type="match status" value="1"/>
</dbReference>
<proteinExistence type="predicted"/>
<dbReference type="Gene3D" id="3.30.700.10">
    <property type="entry name" value="Glycoprotein, Type 4 Pilin"/>
    <property type="match status" value="1"/>
</dbReference>
<dbReference type="InterPro" id="IPR012902">
    <property type="entry name" value="N_methyl_site"/>
</dbReference>
<dbReference type="Pfam" id="PF07963">
    <property type="entry name" value="N_methyl"/>
    <property type="match status" value="1"/>
</dbReference>
<keyword evidence="1" id="KW-1133">Transmembrane helix</keyword>
<name>A0A2U1B7W1_9BACT</name>
<reference evidence="2 5" key="2">
    <citation type="submission" date="2020-04" db="EMBL/GenBank/DDBJ databases">
        <authorList>
            <person name="Hitch T.C.A."/>
            <person name="Wylensek D."/>
            <person name="Clavel T."/>
        </authorList>
    </citation>
    <scope>NUCLEOTIDE SEQUENCE [LARGE SCALE GENOMIC DNA]</scope>
    <source>
        <strain evidence="2 5">COR2-253-APC-1A</strain>
    </source>
</reference>
<evidence type="ECO:0000313" key="5">
    <source>
        <dbReference type="Proteomes" id="UP000576225"/>
    </source>
</evidence>
<comment type="caution">
    <text evidence="3">The sequence shown here is derived from an EMBL/GenBank/DDBJ whole genome shotgun (WGS) entry which is preliminary data.</text>
</comment>
<gene>
    <name evidence="3" type="ORF">C8D82_10588</name>
    <name evidence="2" type="ORF">HF882_03265</name>
</gene>
<protein>
    <submittedName>
        <fullName evidence="2 3">Prepilin-type N-terminal cleavage/methylation domain-containing protein</fullName>
    </submittedName>
</protein>